<dbReference type="InterPro" id="IPR025983">
    <property type="entry name" value="Cys_rich_CPCC"/>
</dbReference>
<gene>
    <name evidence="2" type="ORF">ABN611_37840</name>
</gene>
<organism evidence="2">
    <name type="scientific">Kribbella sp. HUAS MG21</name>
    <dbReference type="NCBI Taxonomy" id="3160966"/>
    <lineage>
        <taxon>Bacteria</taxon>
        <taxon>Bacillati</taxon>
        <taxon>Actinomycetota</taxon>
        <taxon>Actinomycetes</taxon>
        <taxon>Propionibacteriales</taxon>
        <taxon>Kribbellaceae</taxon>
        <taxon>Kribbella</taxon>
    </lineage>
</organism>
<dbReference type="RefSeq" id="WP_350277131.1">
    <property type="nucleotide sequence ID" value="NZ_CP158165.1"/>
</dbReference>
<protein>
    <submittedName>
        <fullName evidence="2">CPCC family cysteine-rich protein</fullName>
    </submittedName>
</protein>
<accession>A0AAU7TBS5</accession>
<proteinExistence type="predicted"/>
<dbReference type="AlphaFoldDB" id="A0AAU7TBS5"/>
<sequence length="106" mass="12167">MAKYPCPCCGYLMYDEEPGSYEICEVCGWEDDLSQLRFATMGGANRPLIECQRQLIAVGKPTEAGHRRDPGWRPLDLAVDQVEVPEPGRDYGLTYAQDRTAYYWRR</sequence>
<evidence type="ECO:0000259" key="1">
    <source>
        <dbReference type="Pfam" id="PF14206"/>
    </source>
</evidence>
<feature type="domain" description="Cysteine-rich CPCC" evidence="1">
    <location>
        <begin position="4"/>
        <end position="59"/>
    </location>
</feature>
<name>A0AAU7TBS5_9ACTN</name>
<dbReference type="Pfam" id="PF14206">
    <property type="entry name" value="Cys_rich_CPCC"/>
    <property type="match status" value="1"/>
</dbReference>
<evidence type="ECO:0000313" key="2">
    <source>
        <dbReference type="EMBL" id="XBV24308.1"/>
    </source>
</evidence>
<reference evidence="2" key="1">
    <citation type="submission" date="2024-06" db="EMBL/GenBank/DDBJ databases">
        <title>Kribbella sp. strain HUAS MG21 genome sequences.</title>
        <authorList>
            <person name="Mo P."/>
        </authorList>
    </citation>
    <scope>NUCLEOTIDE SEQUENCE</scope>
    <source>
        <strain evidence="2">HUAS MG21</strain>
    </source>
</reference>
<dbReference type="EMBL" id="CP158165">
    <property type="protein sequence ID" value="XBV24308.1"/>
    <property type="molecule type" value="Genomic_DNA"/>
</dbReference>